<reference evidence="1 2" key="1">
    <citation type="submission" date="2020-01" db="EMBL/GenBank/DDBJ databases">
        <title>Genome sequence of a 1,3-propanediol producer, Clostridium butyricum S3.</title>
        <authorList>
            <person name="Zhou J."/>
        </authorList>
    </citation>
    <scope>NUCLEOTIDE SEQUENCE [LARGE SCALE GENOMIC DNA]</scope>
    <source>
        <strain evidence="1 2">S3</strain>
    </source>
</reference>
<dbReference type="Proteomes" id="UP000474042">
    <property type="component" value="Unassembled WGS sequence"/>
</dbReference>
<sequence length="85" mass="10149">MNNFNEYEQYIEPALYENPVLILDEIKKQNDNLPLSNVDIIKYITSIRKIWEEYKRQDIQVNIIIKKDNDSVDKEVLIFNLGFGK</sequence>
<protein>
    <submittedName>
        <fullName evidence="1">Uncharacterized protein</fullName>
    </submittedName>
</protein>
<evidence type="ECO:0000313" key="1">
    <source>
        <dbReference type="EMBL" id="NAS19745.1"/>
    </source>
</evidence>
<comment type="caution">
    <text evidence="1">The sequence shown here is derived from an EMBL/GenBank/DDBJ whole genome shotgun (WGS) entry which is preliminary data.</text>
</comment>
<dbReference type="EMBL" id="WOFV02000098">
    <property type="protein sequence ID" value="NAS19745.1"/>
    <property type="molecule type" value="Genomic_DNA"/>
</dbReference>
<name>A0A6L9EVK8_CLOBU</name>
<proteinExistence type="predicted"/>
<evidence type="ECO:0000313" key="2">
    <source>
        <dbReference type="Proteomes" id="UP000474042"/>
    </source>
</evidence>
<accession>A0A6L9EVK8</accession>
<dbReference type="AlphaFoldDB" id="A0A6L9EVK8"/>
<organism evidence="1 2">
    <name type="scientific">Clostridium butyricum</name>
    <dbReference type="NCBI Taxonomy" id="1492"/>
    <lineage>
        <taxon>Bacteria</taxon>
        <taxon>Bacillati</taxon>
        <taxon>Bacillota</taxon>
        <taxon>Clostridia</taxon>
        <taxon>Eubacteriales</taxon>
        <taxon>Clostridiaceae</taxon>
        <taxon>Clostridium</taxon>
    </lineage>
</organism>
<gene>
    <name evidence="1" type="ORF">GND98_018345</name>
</gene>